<dbReference type="STRING" id="1121449.SAMN02745704_00085"/>
<evidence type="ECO:0000313" key="2">
    <source>
        <dbReference type="Proteomes" id="UP000190027"/>
    </source>
</evidence>
<evidence type="ECO:0000313" key="1">
    <source>
        <dbReference type="EMBL" id="SKA71158.1"/>
    </source>
</evidence>
<gene>
    <name evidence="1" type="ORF">SAMN02745704_00085</name>
</gene>
<organism evidence="1 2">
    <name type="scientific">Paucidesulfovibrio gracilis DSM 16080</name>
    <dbReference type="NCBI Taxonomy" id="1121449"/>
    <lineage>
        <taxon>Bacteria</taxon>
        <taxon>Pseudomonadati</taxon>
        <taxon>Thermodesulfobacteriota</taxon>
        <taxon>Desulfovibrionia</taxon>
        <taxon>Desulfovibrionales</taxon>
        <taxon>Desulfovibrionaceae</taxon>
        <taxon>Paucidesulfovibrio</taxon>
    </lineage>
</organism>
<evidence type="ECO:0008006" key="3">
    <source>
        <dbReference type="Google" id="ProtNLM"/>
    </source>
</evidence>
<protein>
    <recommendedName>
        <fullName evidence="3">Nucleotidyltransferase domain-containing protein</fullName>
    </recommendedName>
</protein>
<keyword evidence="2" id="KW-1185">Reference proteome</keyword>
<dbReference type="RefSeq" id="WP_078715680.1">
    <property type="nucleotide sequence ID" value="NZ_FUYC01000001.1"/>
</dbReference>
<reference evidence="1 2" key="1">
    <citation type="submission" date="2017-02" db="EMBL/GenBank/DDBJ databases">
        <authorList>
            <person name="Peterson S.W."/>
        </authorList>
    </citation>
    <scope>NUCLEOTIDE SEQUENCE [LARGE SCALE GENOMIC DNA]</scope>
    <source>
        <strain evidence="1 2">DSM 16080</strain>
    </source>
</reference>
<dbReference type="OrthoDB" id="307112at2"/>
<name>A0A1T4W276_9BACT</name>
<accession>A0A1T4W276</accession>
<proteinExistence type="predicted"/>
<dbReference type="Proteomes" id="UP000190027">
    <property type="component" value="Unassembled WGS sequence"/>
</dbReference>
<dbReference type="EMBL" id="FUYC01000001">
    <property type="protein sequence ID" value="SKA71158.1"/>
    <property type="molecule type" value="Genomic_DNA"/>
</dbReference>
<dbReference type="AlphaFoldDB" id="A0A1T4W276"/>
<sequence length="195" mass="22234">MQELFARSEQTLERARRVVQDSGVISCWAAVGARVELVGSMRTGLMLHHLDIDMHVYTSDCSIAESFGAMASLAGDSRIQRVEYVNLLEAEDHCLEWHAWYKDTQGAIWQLDMIHMSETSPFAGYFERVADAVRNALTPETRRAILEIRHAFRDDAEVKGIQVYQAVLRDGIRGPGEFQRWQDEHAVQGIIDWMP</sequence>